<sequence>MSFKYMKMLLLQNLNQRSPLITDSPEQPKRKGRPAHRSSDSPEPRSSSEMTNEAEAVPIVNHVVNQLAFSRLSSTPLSVIMTHLPADLKGGSPSDPENRGLTKQELCRMLNAAPCIGEIRREGKDAAGKALESEYYYIPDADTDETRRAAVFEKLQEAAQEYRNKSLFRNQTHSHLHPRPKTRFQRRTHHESHRDLEAFAESDDEF</sequence>
<dbReference type="Proteomes" id="UP000005446">
    <property type="component" value="Unassembled WGS sequence"/>
</dbReference>
<accession>H0ELR6</accession>
<feature type="region of interest" description="Disordered" evidence="1">
    <location>
        <begin position="167"/>
        <end position="206"/>
    </location>
</feature>
<dbReference type="AlphaFoldDB" id="H0ELR6"/>
<dbReference type="OrthoDB" id="5348546at2759"/>
<proteinExistence type="predicted"/>
<feature type="compositionally biased region" description="Basic residues" evidence="1">
    <location>
        <begin position="172"/>
        <end position="191"/>
    </location>
</feature>
<comment type="caution">
    <text evidence="2">The sequence shown here is derived from an EMBL/GenBank/DDBJ whole genome shotgun (WGS) entry which is preliminary data.</text>
</comment>
<name>H0ELR6_GLAL7</name>
<gene>
    <name evidence="2" type="ORF">M7I_3536</name>
</gene>
<reference evidence="2 3" key="1">
    <citation type="journal article" date="2012" name="Eukaryot. Cell">
        <title>Genome sequence of the fungus Glarea lozoyensis: the first genome sequence of a species from the Helotiaceae family.</title>
        <authorList>
            <person name="Youssar L."/>
            <person name="Gruening B.A."/>
            <person name="Erxleben A."/>
            <person name="Guenther S."/>
            <person name="Huettel W."/>
        </authorList>
    </citation>
    <scope>NUCLEOTIDE SEQUENCE [LARGE SCALE GENOMIC DNA]</scope>
    <source>
        <strain evidence="3">ATCC 74030 / MF5533</strain>
    </source>
</reference>
<dbReference type="InParanoid" id="H0ELR6"/>
<organism evidence="2 3">
    <name type="scientific">Glarea lozoyensis (strain ATCC 74030 / MF5533)</name>
    <dbReference type="NCBI Taxonomy" id="1104152"/>
    <lineage>
        <taxon>Eukaryota</taxon>
        <taxon>Fungi</taxon>
        <taxon>Dikarya</taxon>
        <taxon>Ascomycota</taxon>
        <taxon>Pezizomycotina</taxon>
        <taxon>Leotiomycetes</taxon>
        <taxon>Helotiales</taxon>
        <taxon>Helotiaceae</taxon>
        <taxon>Glarea</taxon>
    </lineage>
</organism>
<feature type="compositionally biased region" description="Polar residues" evidence="1">
    <location>
        <begin position="14"/>
        <end position="25"/>
    </location>
</feature>
<feature type="region of interest" description="Disordered" evidence="1">
    <location>
        <begin position="14"/>
        <end position="52"/>
    </location>
</feature>
<evidence type="ECO:0000313" key="2">
    <source>
        <dbReference type="EMBL" id="EHL00453.1"/>
    </source>
</evidence>
<keyword evidence="3" id="KW-1185">Reference proteome</keyword>
<protein>
    <submittedName>
        <fullName evidence="2">Uncharacterized protein</fullName>
    </submittedName>
</protein>
<evidence type="ECO:0000256" key="1">
    <source>
        <dbReference type="SAM" id="MobiDB-lite"/>
    </source>
</evidence>
<evidence type="ECO:0000313" key="3">
    <source>
        <dbReference type="Proteomes" id="UP000005446"/>
    </source>
</evidence>
<dbReference type="EMBL" id="AGUE01000080">
    <property type="protein sequence ID" value="EHL00453.1"/>
    <property type="molecule type" value="Genomic_DNA"/>
</dbReference>
<dbReference type="HOGENOM" id="CLU_1332043_0_0_1"/>